<evidence type="ECO:0000313" key="2">
    <source>
        <dbReference type="Proteomes" id="UP000075230"/>
    </source>
</evidence>
<protein>
    <submittedName>
        <fullName evidence="1">MFS myo-inositol transporter</fullName>
    </submittedName>
</protein>
<dbReference type="AlphaFoldDB" id="A0A146FI64"/>
<dbReference type="EMBL" id="BCWF01000020">
    <property type="protein sequence ID" value="GAT25448.1"/>
    <property type="molecule type" value="Genomic_DNA"/>
</dbReference>
<proteinExistence type="predicted"/>
<comment type="caution">
    <text evidence="1">The sequence shown here is derived from an EMBL/GenBank/DDBJ whole genome shotgun (WGS) entry which is preliminary data.</text>
</comment>
<dbReference type="VEuPathDB" id="FungiDB:ASPFODRAFT_185553"/>
<dbReference type="Proteomes" id="UP000075230">
    <property type="component" value="Unassembled WGS sequence"/>
</dbReference>
<reference evidence="1 2" key="1">
    <citation type="journal article" date="2016" name="DNA Res.">
        <title>Genome sequence of Aspergillus luchuensis NBRC 4314.</title>
        <authorList>
            <person name="Yamada O."/>
            <person name="Machida M."/>
            <person name="Hosoyama A."/>
            <person name="Goto M."/>
            <person name="Takahashi T."/>
            <person name="Futagami T."/>
            <person name="Yamagata Y."/>
            <person name="Takeuchi M."/>
            <person name="Kobayashi T."/>
            <person name="Koike H."/>
            <person name="Abe K."/>
            <person name="Asai K."/>
            <person name="Arita M."/>
            <person name="Fujita N."/>
            <person name="Fukuda K."/>
            <person name="Higa K."/>
            <person name="Horikawa H."/>
            <person name="Ishikawa T."/>
            <person name="Jinno K."/>
            <person name="Kato Y."/>
            <person name="Kirimura K."/>
            <person name="Mizutani O."/>
            <person name="Nakasone K."/>
            <person name="Sano M."/>
            <person name="Shiraishi Y."/>
            <person name="Tsukahara M."/>
            <person name="Gomi K."/>
        </authorList>
    </citation>
    <scope>NUCLEOTIDE SEQUENCE [LARGE SCALE GENOMIC DNA]</scope>
    <source>
        <strain evidence="1 2">RIB 2604</strain>
    </source>
</reference>
<gene>
    <name evidence="1" type="ORF">RIB2604_02000250</name>
</gene>
<organism evidence="1 2">
    <name type="scientific">Aspergillus kawachii</name>
    <name type="common">White koji mold</name>
    <name type="synonym">Aspergillus awamori var. kawachi</name>
    <dbReference type="NCBI Taxonomy" id="1069201"/>
    <lineage>
        <taxon>Eukaryota</taxon>
        <taxon>Fungi</taxon>
        <taxon>Dikarya</taxon>
        <taxon>Ascomycota</taxon>
        <taxon>Pezizomycotina</taxon>
        <taxon>Eurotiomycetes</taxon>
        <taxon>Eurotiomycetidae</taxon>
        <taxon>Eurotiales</taxon>
        <taxon>Aspergillaceae</taxon>
        <taxon>Aspergillus</taxon>
        <taxon>Aspergillus subgen. Circumdati</taxon>
    </lineage>
</organism>
<reference evidence="2" key="2">
    <citation type="submission" date="2016-02" db="EMBL/GenBank/DDBJ databases">
        <title>Genome sequencing of Aspergillus luchuensis NBRC 4314.</title>
        <authorList>
            <person name="Yamada O."/>
        </authorList>
    </citation>
    <scope>NUCLEOTIDE SEQUENCE [LARGE SCALE GENOMIC DNA]</scope>
    <source>
        <strain evidence="2">RIB 2604</strain>
    </source>
</reference>
<accession>A0A146FI64</accession>
<name>A0A146FI64_ASPKA</name>
<sequence length="378" mass="43858">MAENCSRNSFFRLPTEIIQYIAYLLPRDIDMVNFAQCCPWLAAKTLPGHSSIWRSRFIDLYDVTRQYASNEVKVEYQIRAIVLSQSISFKFGQKEAQTLWLEVLRDMLRESYWLLESNGPYTSKNHQKIRDILSNSELLNRPVSGYSQKDAGSPSDLFCATQLCLTGLALDPLMSVQCLRTDYDVGVVYGYRAENSRPIVLENKLDLQKLLHIRNFWLRHLLCPTEATFHASYINLAPRYKPRSWVSLDPLNFERSYFRGIRRTPDYVVQPPDLVRGFCEPIADFQGGFSGWRRICFVIYQWDQEQPPVLSANDGTEPALDENAGPFEAKWPPPDFESDFYLVQVYEGVILPEGRMMIGTWIDLLETLDKGPFIFWKR</sequence>
<evidence type="ECO:0000313" key="1">
    <source>
        <dbReference type="EMBL" id="GAT25448.1"/>
    </source>
</evidence>